<dbReference type="EMBL" id="CM056743">
    <property type="protein sequence ID" value="KAJ8673114.1"/>
    <property type="molecule type" value="Genomic_DNA"/>
</dbReference>
<protein>
    <submittedName>
        <fullName evidence="1">Uncharacterized protein</fullName>
    </submittedName>
</protein>
<keyword evidence="2" id="KW-1185">Reference proteome</keyword>
<sequence>MASLGYHIRSEWTDDGIEFLDCGGSIISQFYVITVAHCIPKKEHARKKLAVGKMGCRKYYMSLDFVRLGDHNVETDPDCTDASFCADPYQDYTISQTIIHEYYNERYVENDIALIRVRKRIKFTKFIRPICLLRGKLISKNFTESNGLVAGWGVCDIKTREASKVLQVVELPILSQRKCRAVWGYGVSDRQMCAGGTTGKGSCNGDSGGPLMKIERVEIDRHRGFHLLGLVSYGSYDCGARKTPDTLIEKNKNWKYLNFKICGASASVRSDSEDEDEAAGRIVGGTDARLGAYPWMARLGYHIGSSWTDKGLEYLDCGGSVISQFYVVTAAHCIPDSGRARNLAVGGKGCKRYYMSLDFVRLGEHNVETDPDCAASFCADPYKDYTISHTLVHEYYSDRTVVNDIALIRVRRRIVFTKYIRPICLLRGKLLQKDFEDYNAIVAGWGVCDISTGESSTILQTVRLPILSHEKCQSSWGKITEGQMCAGGTIGKDSCNGDSGGPLMKIERVERDRHRGFHLLGLVSYGRADCGAKKIPGVYTRVSAYTLWILEKIRG</sequence>
<reference evidence="1" key="1">
    <citation type="submission" date="2023-04" db="EMBL/GenBank/DDBJ databases">
        <title>A chromosome-level genome assembly of the parasitoid wasp Eretmocerus hayati.</title>
        <authorList>
            <person name="Zhong Y."/>
            <person name="Liu S."/>
            <person name="Liu Y."/>
        </authorList>
    </citation>
    <scope>NUCLEOTIDE SEQUENCE</scope>
    <source>
        <strain evidence="1">ZJU_SS_LIU_2023</strain>
    </source>
</reference>
<dbReference type="Proteomes" id="UP001239111">
    <property type="component" value="Chromosome 3"/>
</dbReference>
<evidence type="ECO:0000313" key="1">
    <source>
        <dbReference type="EMBL" id="KAJ8673114.1"/>
    </source>
</evidence>
<name>A0ACC2NS39_9HYME</name>
<proteinExistence type="predicted"/>
<accession>A0ACC2NS39</accession>
<comment type="caution">
    <text evidence="1">The sequence shown here is derived from an EMBL/GenBank/DDBJ whole genome shotgun (WGS) entry which is preliminary data.</text>
</comment>
<evidence type="ECO:0000313" key="2">
    <source>
        <dbReference type="Proteomes" id="UP001239111"/>
    </source>
</evidence>
<organism evidence="1 2">
    <name type="scientific">Eretmocerus hayati</name>
    <dbReference type="NCBI Taxonomy" id="131215"/>
    <lineage>
        <taxon>Eukaryota</taxon>
        <taxon>Metazoa</taxon>
        <taxon>Ecdysozoa</taxon>
        <taxon>Arthropoda</taxon>
        <taxon>Hexapoda</taxon>
        <taxon>Insecta</taxon>
        <taxon>Pterygota</taxon>
        <taxon>Neoptera</taxon>
        <taxon>Endopterygota</taxon>
        <taxon>Hymenoptera</taxon>
        <taxon>Apocrita</taxon>
        <taxon>Proctotrupomorpha</taxon>
        <taxon>Chalcidoidea</taxon>
        <taxon>Aphelinidae</taxon>
        <taxon>Aphelininae</taxon>
        <taxon>Eretmocerus</taxon>
    </lineage>
</organism>
<gene>
    <name evidence="1" type="ORF">QAD02_004376</name>
</gene>